<proteinExistence type="predicted"/>
<dbReference type="SUPFAM" id="SSF110849">
    <property type="entry name" value="ParB/Sulfiredoxin"/>
    <property type="match status" value="1"/>
</dbReference>
<dbReference type="SMART" id="SM00470">
    <property type="entry name" value="ParB"/>
    <property type="match status" value="1"/>
</dbReference>
<protein>
    <recommendedName>
        <fullName evidence="2">ParB-like N-terminal domain-containing protein</fullName>
    </recommendedName>
</protein>
<dbReference type="InterPro" id="IPR036086">
    <property type="entry name" value="ParB/Sulfiredoxin_sf"/>
</dbReference>
<dbReference type="Gene3D" id="1.10.10.2830">
    <property type="match status" value="1"/>
</dbReference>
<evidence type="ECO:0000313" key="3">
    <source>
        <dbReference type="EMBL" id="QJA53509.1"/>
    </source>
</evidence>
<keyword evidence="1" id="KW-0159">Chromosome partition</keyword>
<feature type="domain" description="ParB-like N-terminal" evidence="2">
    <location>
        <begin position="4"/>
        <end position="93"/>
    </location>
</feature>
<evidence type="ECO:0000256" key="1">
    <source>
        <dbReference type="ARBA" id="ARBA00022829"/>
    </source>
</evidence>
<dbReference type="PANTHER" id="PTHR33375:SF1">
    <property type="entry name" value="CHROMOSOME-PARTITIONING PROTEIN PARB-RELATED"/>
    <property type="match status" value="1"/>
</dbReference>
<accession>A0A6H2A198</accession>
<dbReference type="EMBL" id="MT144427">
    <property type="protein sequence ID" value="QJA53509.1"/>
    <property type="molecule type" value="Genomic_DNA"/>
</dbReference>
<dbReference type="Gene3D" id="3.90.1530.30">
    <property type="match status" value="1"/>
</dbReference>
<reference evidence="3" key="1">
    <citation type="submission" date="2020-03" db="EMBL/GenBank/DDBJ databases">
        <title>The deep terrestrial virosphere.</title>
        <authorList>
            <person name="Holmfeldt K."/>
            <person name="Nilsson E."/>
            <person name="Simone D."/>
            <person name="Lopez-Fernandez M."/>
            <person name="Wu X."/>
            <person name="de Brujin I."/>
            <person name="Lundin D."/>
            <person name="Andersson A."/>
            <person name="Bertilsson S."/>
            <person name="Dopson M."/>
        </authorList>
    </citation>
    <scope>NUCLEOTIDE SEQUENCE</scope>
    <source>
        <strain evidence="3">TM448A03606</strain>
    </source>
</reference>
<dbReference type="GO" id="GO:0007059">
    <property type="term" value="P:chromosome segregation"/>
    <property type="evidence" value="ECO:0007669"/>
    <property type="project" value="UniProtKB-KW"/>
</dbReference>
<dbReference type="GO" id="GO:0005694">
    <property type="term" value="C:chromosome"/>
    <property type="evidence" value="ECO:0007669"/>
    <property type="project" value="TreeGrafter"/>
</dbReference>
<dbReference type="InterPro" id="IPR041468">
    <property type="entry name" value="HTH_ParB/Spo0J"/>
</dbReference>
<organism evidence="3">
    <name type="scientific">viral metagenome</name>
    <dbReference type="NCBI Taxonomy" id="1070528"/>
    <lineage>
        <taxon>unclassified sequences</taxon>
        <taxon>metagenomes</taxon>
        <taxon>organismal metagenomes</taxon>
    </lineage>
</organism>
<dbReference type="AlphaFoldDB" id="A0A6H2A198"/>
<dbReference type="InterPro" id="IPR003115">
    <property type="entry name" value="ParB_N"/>
</dbReference>
<dbReference type="PANTHER" id="PTHR33375">
    <property type="entry name" value="CHROMOSOME-PARTITIONING PROTEIN PARB-RELATED"/>
    <property type="match status" value="1"/>
</dbReference>
<dbReference type="SUPFAM" id="SSF109709">
    <property type="entry name" value="KorB DNA-binding domain-like"/>
    <property type="match status" value="1"/>
</dbReference>
<sequence length="280" mass="31770">MKVVDIDPKEIQTPPVRITSVFEAEIKEMFKDDLKKDGINQPLIVAKTEKALWVIDGKNRLDEALLNGVSKVPCVIKEMSFKELQMRNLVLNRLRGRTKASEEVLVIKDLFEVHGATIDEVVGKTGMKRDRVEQLLAISGVDLEVWQALDDERIKVCHAFQLSRLIDRSAQLRMLRILLQYSMTCDALREAITEALKIILEREEVGKEEGVIGPPPIPTAECAVCHERYRIRELTSPILCRHCFAILITAYDGASREIEIEAERKKKMALEVVDGGREIV</sequence>
<gene>
    <name evidence="3" type="ORF">TM448A03606_0007</name>
</gene>
<dbReference type="InterPro" id="IPR050336">
    <property type="entry name" value="Chromosome_partition/occlusion"/>
</dbReference>
<evidence type="ECO:0000259" key="2">
    <source>
        <dbReference type="SMART" id="SM00470"/>
    </source>
</evidence>
<dbReference type="Pfam" id="PF17762">
    <property type="entry name" value="HTH_ParB"/>
    <property type="match status" value="1"/>
</dbReference>
<dbReference type="Pfam" id="PF02195">
    <property type="entry name" value="ParB_N"/>
    <property type="match status" value="1"/>
</dbReference>
<name>A0A6H2A198_9ZZZZ</name>